<organism evidence="1 2">
    <name type="scientific">Pedobacter africanus</name>
    <dbReference type="NCBI Taxonomy" id="151894"/>
    <lineage>
        <taxon>Bacteria</taxon>
        <taxon>Pseudomonadati</taxon>
        <taxon>Bacteroidota</taxon>
        <taxon>Sphingobacteriia</taxon>
        <taxon>Sphingobacteriales</taxon>
        <taxon>Sphingobacteriaceae</taxon>
        <taxon>Pedobacter</taxon>
    </lineage>
</organism>
<dbReference type="EMBL" id="JAVDTF010000007">
    <property type="protein sequence ID" value="MDR6786509.1"/>
    <property type="molecule type" value="Genomic_DNA"/>
</dbReference>
<comment type="caution">
    <text evidence="1">The sequence shown here is derived from an EMBL/GenBank/DDBJ whole genome shotgun (WGS) entry which is preliminary data.</text>
</comment>
<keyword evidence="1" id="KW-0413">Isomerase</keyword>
<proteinExistence type="predicted"/>
<evidence type="ECO:0000313" key="1">
    <source>
        <dbReference type="EMBL" id="MDR6786509.1"/>
    </source>
</evidence>
<sequence>MIRLILGIAVLCAVVPSFAQQNVKIQVGAAGAADPAVVISLPVDGNYFEPNTITKTLDANNKVLFTVPLNTGGVVKVSNDFRSVFLVVQAGEKYELTFVPGKKAVQIKGNNATGQELYNTLFEDNTRSRFQDLDKYPLAAKRLQVCDSLKKADLQKFEALLSDKKINTTFYRYMETEADMYYRLLFSTDMFFSLRSGVYSETADTKNPPDPEFVKAWTAVYADVNSNKNWLRSQFFSMLMGRYSSLQHLKDKSPKEKDIPYALQMIRDFKVLLKGDALEYAWANGIATGLGNNENEKVWLSNWAEFKQTFPKSKLRNALIPGMQKVEAYHKSLLATPKEVVFLKDYAQISSLEELGQRLKGSVSYVDMWATWCGPCKLELQYSIKLHEELEKLGVKPVYLSIDRDNADAKWQEMVKGFPLKGINLRSGTALKKDIDAKVPKFVGIPRYLIFNSKGEIVNWDAKRPSDMKVLLEQLKEIQ</sequence>
<gene>
    <name evidence="1" type="ORF">J2X78_005104</name>
</gene>
<name>A0ACC6L572_9SPHI</name>
<protein>
    <submittedName>
        <fullName evidence="1">Thiol-disulfide isomerase/thioredoxin</fullName>
    </submittedName>
</protein>
<keyword evidence="2" id="KW-1185">Reference proteome</keyword>
<accession>A0ACC6L572</accession>
<evidence type="ECO:0000313" key="2">
    <source>
        <dbReference type="Proteomes" id="UP001246858"/>
    </source>
</evidence>
<dbReference type="Proteomes" id="UP001246858">
    <property type="component" value="Unassembled WGS sequence"/>
</dbReference>
<reference evidence="1" key="1">
    <citation type="submission" date="2023-07" db="EMBL/GenBank/DDBJ databases">
        <title>Sorghum-associated microbial communities from plants grown in Nebraska, USA.</title>
        <authorList>
            <person name="Schachtman D."/>
        </authorList>
    </citation>
    <scope>NUCLEOTIDE SEQUENCE</scope>
    <source>
        <strain evidence="1">2697</strain>
    </source>
</reference>